<feature type="region of interest" description="Disordered" evidence="1">
    <location>
        <begin position="495"/>
        <end position="569"/>
    </location>
</feature>
<evidence type="ECO:0000313" key="3">
    <source>
        <dbReference type="EMBL" id="KAF6135927.1"/>
    </source>
</evidence>
<dbReference type="Pfam" id="PF22936">
    <property type="entry name" value="Pol_BBD"/>
    <property type="match status" value="1"/>
</dbReference>
<gene>
    <name evidence="3" type="ORF">GIB67_006819</name>
</gene>
<dbReference type="EMBL" id="JACGCM010002768">
    <property type="protein sequence ID" value="KAF6135927.1"/>
    <property type="molecule type" value="Genomic_DNA"/>
</dbReference>
<evidence type="ECO:0000259" key="2">
    <source>
        <dbReference type="Pfam" id="PF22936"/>
    </source>
</evidence>
<dbReference type="OrthoDB" id="1742531at2759"/>
<feature type="region of interest" description="Disordered" evidence="1">
    <location>
        <begin position="589"/>
        <end position="612"/>
    </location>
</feature>
<accession>A0A7J7L009</accession>
<reference evidence="3 4" key="1">
    <citation type="journal article" date="2020" name="IScience">
        <title>Genome Sequencing of the Endangered Kingdonia uniflora (Circaeasteraceae, Ranunculales) Reveals Potential Mechanisms of Evolutionary Specialization.</title>
        <authorList>
            <person name="Sun Y."/>
            <person name="Deng T."/>
            <person name="Zhang A."/>
            <person name="Moore M.J."/>
            <person name="Landis J.B."/>
            <person name="Lin N."/>
            <person name="Zhang H."/>
            <person name="Zhang X."/>
            <person name="Huang J."/>
            <person name="Zhang X."/>
            <person name="Sun H."/>
            <person name="Wang H."/>
        </authorList>
    </citation>
    <scope>NUCLEOTIDE SEQUENCE [LARGE SCALE GENOMIC DNA]</scope>
    <source>
        <strain evidence="3">TB1705</strain>
        <tissue evidence="3">Leaf</tissue>
    </source>
</reference>
<protein>
    <recommendedName>
        <fullName evidence="2">Retrovirus-related Pol polyprotein from transposon TNT 1-94-like beta-barrel domain-containing protein</fullName>
    </recommendedName>
</protein>
<feature type="compositionally biased region" description="Polar residues" evidence="1">
    <location>
        <begin position="339"/>
        <end position="350"/>
    </location>
</feature>
<name>A0A7J7L009_9MAGN</name>
<feature type="compositionally biased region" description="Acidic residues" evidence="1">
    <location>
        <begin position="251"/>
        <end position="260"/>
    </location>
</feature>
<organism evidence="3 4">
    <name type="scientific">Kingdonia uniflora</name>
    <dbReference type="NCBI Taxonomy" id="39325"/>
    <lineage>
        <taxon>Eukaryota</taxon>
        <taxon>Viridiplantae</taxon>
        <taxon>Streptophyta</taxon>
        <taxon>Embryophyta</taxon>
        <taxon>Tracheophyta</taxon>
        <taxon>Spermatophyta</taxon>
        <taxon>Magnoliopsida</taxon>
        <taxon>Ranunculales</taxon>
        <taxon>Circaeasteraceae</taxon>
        <taxon>Kingdonia</taxon>
    </lineage>
</organism>
<dbReference type="AlphaFoldDB" id="A0A7J7L009"/>
<feature type="compositionally biased region" description="Low complexity" evidence="1">
    <location>
        <begin position="498"/>
        <end position="520"/>
    </location>
</feature>
<proteinExistence type="predicted"/>
<feature type="compositionally biased region" description="Basic and acidic residues" evidence="1">
    <location>
        <begin position="396"/>
        <end position="407"/>
    </location>
</feature>
<feature type="region of interest" description="Disordered" evidence="1">
    <location>
        <begin position="154"/>
        <end position="173"/>
    </location>
</feature>
<comment type="caution">
    <text evidence="3">The sequence shown here is derived from an EMBL/GenBank/DDBJ whole genome shotgun (WGS) entry which is preliminary data.</text>
</comment>
<sequence>MNLTEEVSSDEALLLSCDDVNKSWIVDSGPSFHATANVGFLTNIVKGDFDTVFLVDKSARNITGKGNARLLLPSGGTLVLHNVRLVPKLGRNLISVGKLADDVGYECTFGATFWKVTKGAMLVARGLRQGTLCNFLNYRRNMLCYHCEHKRPPGEFTDDKTQARPHGGPRKGLERVADIPKVSNAWNFDFDDNESDGADIAAFEFVDAPRVAEGSSLESHAQWGRIWEDNSLETSRVPKTSERRSVSGFNDFDDEEDDDVDSYELDTATKKSIHEIFSKSFSDIEEDSGSEGFDGFNHNLHSRPSTDFISHNKPFRKWEEIQICPRVMNKMFIQTKNTQSNLTGNLSSNRGHFRRETSDSDKVPGYGSESEDDDFHKNTIRGNKGGPDVRGSPFKDSSKFGSDRNERFTQNGVSSAARAKLEFKLVRVSWYQSDLVESNPVAMAEGPNATDSAQVTTLEERLDNFSDDQAHMGERLVTLEGVVEENMTTLLDQVAELSSKSQSSSQSQQRTRSFNNNNKGKNGGYQARSGGDQGHGQGRSGGASTGGASSSNSRREYHRPRNNGGASSLLVQVSRTSWELEVFSLWREPQSLSVSSEDGPECSNGIPRRSSQ</sequence>
<feature type="compositionally biased region" description="Gly residues" evidence="1">
    <location>
        <begin position="531"/>
        <end position="545"/>
    </location>
</feature>
<evidence type="ECO:0000313" key="4">
    <source>
        <dbReference type="Proteomes" id="UP000541444"/>
    </source>
</evidence>
<feature type="region of interest" description="Disordered" evidence="1">
    <location>
        <begin position="234"/>
        <end position="260"/>
    </location>
</feature>
<dbReference type="InterPro" id="IPR054722">
    <property type="entry name" value="PolX-like_BBD"/>
</dbReference>
<keyword evidence="4" id="KW-1185">Reference proteome</keyword>
<feature type="region of interest" description="Disordered" evidence="1">
    <location>
        <begin position="339"/>
        <end position="407"/>
    </location>
</feature>
<dbReference type="Proteomes" id="UP000541444">
    <property type="component" value="Unassembled WGS sequence"/>
</dbReference>
<feature type="domain" description="Retrovirus-related Pol polyprotein from transposon TNT 1-94-like beta-barrel" evidence="2">
    <location>
        <begin position="24"/>
        <end position="101"/>
    </location>
</feature>
<evidence type="ECO:0000256" key="1">
    <source>
        <dbReference type="SAM" id="MobiDB-lite"/>
    </source>
</evidence>